<keyword evidence="3 5" id="KW-0863">Zinc-finger</keyword>
<dbReference type="SMART" id="SM00355">
    <property type="entry name" value="ZnF_C2H2"/>
    <property type="match status" value="3"/>
</dbReference>
<dbReference type="FunFam" id="3.30.160.60:FF:000202">
    <property type="entry name" value="Zinc finger protein 574"/>
    <property type="match status" value="1"/>
</dbReference>
<dbReference type="InterPro" id="IPR013087">
    <property type="entry name" value="Znf_C2H2_type"/>
</dbReference>
<keyword evidence="4" id="KW-0862">Zinc</keyword>
<proteinExistence type="predicted"/>
<dbReference type="OrthoDB" id="6077919at2759"/>
<keyword evidence="9" id="KW-1185">Reference proteome</keyword>
<dbReference type="GO" id="GO:0032502">
    <property type="term" value="P:developmental process"/>
    <property type="evidence" value="ECO:0007669"/>
    <property type="project" value="UniProtKB-ARBA"/>
</dbReference>
<sequence length="227" mass="26435">MEYESESTICGICGNYDKLLTLNAREQLLVREVFRCIFLHPNNSTKACDFCIHKLYNFKNFLKQIILNQAKLRKTHETTMQQDPNKDDADEPHTDKYNCRCSNCQNKFGSLPLLVQVIEENEKTEPMPSTSRDLSPKPSRKTMKCTHCEKTFSHKGDLNKHVRTHTGEQPFTCSVCDRKFAHTSNLARHLRLHSGDRPFTCENCNKHFSRKDKLDLHRRSKNCKKTS</sequence>
<evidence type="ECO:0000256" key="3">
    <source>
        <dbReference type="ARBA" id="ARBA00022771"/>
    </source>
</evidence>
<evidence type="ECO:0000256" key="4">
    <source>
        <dbReference type="ARBA" id="ARBA00022833"/>
    </source>
</evidence>
<dbReference type="AlphaFoldDB" id="D6W8J2"/>
<dbReference type="Pfam" id="PF00096">
    <property type="entry name" value="zf-C2H2"/>
    <property type="match status" value="3"/>
</dbReference>
<dbReference type="PhylomeDB" id="D6W8J2"/>
<dbReference type="EMBL" id="KQ971312">
    <property type="protein sequence ID" value="EEZ98365.1"/>
    <property type="molecule type" value="Genomic_DNA"/>
</dbReference>
<dbReference type="FunFam" id="3.30.160.60:FF:000624">
    <property type="entry name" value="zinc finger protein 697"/>
    <property type="match status" value="1"/>
</dbReference>
<evidence type="ECO:0000256" key="1">
    <source>
        <dbReference type="ARBA" id="ARBA00022723"/>
    </source>
</evidence>
<dbReference type="GO" id="GO:0008270">
    <property type="term" value="F:zinc ion binding"/>
    <property type="evidence" value="ECO:0007669"/>
    <property type="project" value="UniProtKB-KW"/>
</dbReference>
<feature type="domain" description="C2H2-type" evidence="7">
    <location>
        <begin position="199"/>
        <end position="226"/>
    </location>
</feature>
<dbReference type="PANTHER" id="PTHR23235">
    <property type="entry name" value="KRUEPPEL-LIKE TRANSCRIPTION FACTOR"/>
    <property type="match status" value="1"/>
</dbReference>
<dbReference type="SUPFAM" id="SSF57667">
    <property type="entry name" value="beta-beta-alpha zinc fingers"/>
    <property type="match status" value="2"/>
</dbReference>
<evidence type="ECO:0000256" key="5">
    <source>
        <dbReference type="PROSITE-ProRule" id="PRU00042"/>
    </source>
</evidence>
<dbReference type="PROSITE" id="PS50157">
    <property type="entry name" value="ZINC_FINGER_C2H2_2"/>
    <property type="match status" value="3"/>
</dbReference>
<accession>D6W8J2</accession>
<dbReference type="PROSITE" id="PS00028">
    <property type="entry name" value="ZINC_FINGER_C2H2_1"/>
    <property type="match status" value="2"/>
</dbReference>
<dbReference type="HOGENOM" id="CLU_1221091_0_0_1"/>
<keyword evidence="2" id="KW-0677">Repeat</keyword>
<reference evidence="8 9" key="2">
    <citation type="journal article" date="2010" name="Nucleic Acids Res.">
        <title>BeetleBase in 2010: revisions to provide comprehensive genomic information for Tribolium castaneum.</title>
        <authorList>
            <person name="Kim H.S."/>
            <person name="Murphy T."/>
            <person name="Xia J."/>
            <person name="Caragea D."/>
            <person name="Park Y."/>
            <person name="Beeman R.W."/>
            <person name="Lorenzen M.D."/>
            <person name="Butcher S."/>
            <person name="Manak J.R."/>
            <person name="Brown S.J."/>
        </authorList>
    </citation>
    <scope>GENOME REANNOTATION</scope>
    <source>
        <strain evidence="8 9">Georgia GA2</strain>
    </source>
</reference>
<dbReference type="Gene3D" id="3.30.160.60">
    <property type="entry name" value="Classic Zinc Finger"/>
    <property type="match status" value="3"/>
</dbReference>
<name>D6W8J2_TRICA</name>
<feature type="region of interest" description="Disordered" evidence="6">
    <location>
        <begin position="122"/>
        <end position="142"/>
    </location>
</feature>
<keyword evidence="1" id="KW-0479">Metal-binding</keyword>
<feature type="domain" description="C2H2-type" evidence="7">
    <location>
        <begin position="171"/>
        <end position="198"/>
    </location>
</feature>
<protein>
    <submittedName>
        <fullName evidence="8">Zinc finger protein 316-like Protein</fullName>
    </submittedName>
</protein>
<evidence type="ECO:0000256" key="6">
    <source>
        <dbReference type="SAM" id="MobiDB-lite"/>
    </source>
</evidence>
<evidence type="ECO:0000256" key="2">
    <source>
        <dbReference type="ARBA" id="ARBA00022737"/>
    </source>
</evidence>
<dbReference type="InterPro" id="IPR036236">
    <property type="entry name" value="Znf_C2H2_sf"/>
</dbReference>
<evidence type="ECO:0000259" key="7">
    <source>
        <dbReference type="PROSITE" id="PS50157"/>
    </source>
</evidence>
<organism evidence="8 9">
    <name type="scientific">Tribolium castaneum</name>
    <name type="common">Red flour beetle</name>
    <dbReference type="NCBI Taxonomy" id="7070"/>
    <lineage>
        <taxon>Eukaryota</taxon>
        <taxon>Metazoa</taxon>
        <taxon>Ecdysozoa</taxon>
        <taxon>Arthropoda</taxon>
        <taxon>Hexapoda</taxon>
        <taxon>Insecta</taxon>
        <taxon>Pterygota</taxon>
        <taxon>Neoptera</taxon>
        <taxon>Endopterygota</taxon>
        <taxon>Coleoptera</taxon>
        <taxon>Polyphaga</taxon>
        <taxon>Cucujiformia</taxon>
        <taxon>Tenebrionidae</taxon>
        <taxon>Tenebrionidae incertae sedis</taxon>
        <taxon>Tribolium</taxon>
    </lineage>
</organism>
<dbReference type="GO" id="GO:0006357">
    <property type="term" value="P:regulation of transcription by RNA polymerase II"/>
    <property type="evidence" value="ECO:0000318"/>
    <property type="project" value="GO_Central"/>
</dbReference>
<evidence type="ECO:0000313" key="8">
    <source>
        <dbReference type="EMBL" id="EEZ98365.1"/>
    </source>
</evidence>
<gene>
    <name evidence="8" type="primary">AUGUSTUS-3.0.2_00822</name>
    <name evidence="8" type="ORF">TcasGA2_TC000822</name>
</gene>
<dbReference type="eggNOG" id="KOG1721">
    <property type="taxonomic scope" value="Eukaryota"/>
</dbReference>
<feature type="domain" description="C2H2-type" evidence="7">
    <location>
        <begin position="143"/>
        <end position="170"/>
    </location>
</feature>
<dbReference type="GO" id="GO:0000981">
    <property type="term" value="F:DNA-binding transcription factor activity, RNA polymerase II-specific"/>
    <property type="evidence" value="ECO:0000318"/>
    <property type="project" value="GO_Central"/>
</dbReference>
<dbReference type="PANTHER" id="PTHR23235:SF158">
    <property type="entry name" value="C2H2-TYPE DOMAIN-CONTAINING PROTEIN"/>
    <property type="match status" value="1"/>
</dbReference>
<evidence type="ECO:0000313" key="9">
    <source>
        <dbReference type="Proteomes" id="UP000007266"/>
    </source>
</evidence>
<dbReference type="Proteomes" id="UP000007266">
    <property type="component" value="Linkage group 2"/>
</dbReference>
<dbReference type="FunFam" id="3.30.160.60:FF:000065">
    <property type="entry name" value="B-cell CLL/lymphoma 6, member B"/>
    <property type="match status" value="1"/>
</dbReference>
<reference evidence="8 9" key="1">
    <citation type="journal article" date="2008" name="Nature">
        <title>The genome of the model beetle and pest Tribolium castaneum.</title>
        <authorList>
            <consortium name="Tribolium Genome Sequencing Consortium"/>
            <person name="Richards S."/>
            <person name="Gibbs R.A."/>
            <person name="Weinstock G.M."/>
            <person name="Brown S.J."/>
            <person name="Denell R."/>
            <person name="Beeman R.W."/>
            <person name="Gibbs R."/>
            <person name="Beeman R.W."/>
            <person name="Brown S.J."/>
            <person name="Bucher G."/>
            <person name="Friedrich M."/>
            <person name="Grimmelikhuijzen C.J."/>
            <person name="Klingler M."/>
            <person name="Lorenzen M."/>
            <person name="Richards S."/>
            <person name="Roth S."/>
            <person name="Schroder R."/>
            <person name="Tautz D."/>
            <person name="Zdobnov E.M."/>
            <person name="Muzny D."/>
            <person name="Gibbs R.A."/>
            <person name="Weinstock G.M."/>
            <person name="Attaway T."/>
            <person name="Bell S."/>
            <person name="Buhay C.J."/>
            <person name="Chandrabose M.N."/>
            <person name="Chavez D."/>
            <person name="Clerk-Blankenburg K.P."/>
            <person name="Cree A."/>
            <person name="Dao M."/>
            <person name="Davis C."/>
            <person name="Chacko J."/>
            <person name="Dinh H."/>
            <person name="Dugan-Rocha S."/>
            <person name="Fowler G."/>
            <person name="Garner T.T."/>
            <person name="Garnes J."/>
            <person name="Gnirke A."/>
            <person name="Hawes A."/>
            <person name="Hernandez J."/>
            <person name="Hines S."/>
            <person name="Holder M."/>
            <person name="Hume J."/>
            <person name="Jhangiani S.N."/>
            <person name="Joshi V."/>
            <person name="Khan Z.M."/>
            <person name="Jackson L."/>
            <person name="Kovar C."/>
            <person name="Kowis A."/>
            <person name="Lee S."/>
            <person name="Lewis L.R."/>
            <person name="Margolis J."/>
            <person name="Morgan M."/>
            <person name="Nazareth L.V."/>
            <person name="Nguyen N."/>
            <person name="Okwuonu G."/>
            <person name="Parker D."/>
            <person name="Richards S."/>
            <person name="Ruiz S.J."/>
            <person name="Santibanez J."/>
            <person name="Savard J."/>
            <person name="Scherer S.E."/>
            <person name="Schneider B."/>
            <person name="Sodergren E."/>
            <person name="Tautz D."/>
            <person name="Vattahil S."/>
            <person name="Villasana D."/>
            <person name="White C.S."/>
            <person name="Wright R."/>
            <person name="Park Y."/>
            <person name="Beeman R.W."/>
            <person name="Lord J."/>
            <person name="Oppert B."/>
            <person name="Lorenzen M."/>
            <person name="Brown S."/>
            <person name="Wang L."/>
            <person name="Savard J."/>
            <person name="Tautz D."/>
            <person name="Richards S."/>
            <person name="Weinstock G."/>
            <person name="Gibbs R.A."/>
            <person name="Liu Y."/>
            <person name="Worley K."/>
            <person name="Weinstock G."/>
            <person name="Elsik C.G."/>
            <person name="Reese J.T."/>
            <person name="Elhaik E."/>
            <person name="Landan G."/>
            <person name="Graur D."/>
            <person name="Arensburger P."/>
            <person name="Atkinson P."/>
            <person name="Beeman R.W."/>
            <person name="Beidler J."/>
            <person name="Brown S.J."/>
            <person name="Demuth J.P."/>
            <person name="Drury D.W."/>
            <person name="Du Y.Z."/>
            <person name="Fujiwara H."/>
            <person name="Lorenzen M."/>
            <person name="Maselli V."/>
            <person name="Osanai M."/>
            <person name="Park Y."/>
            <person name="Robertson H.M."/>
            <person name="Tu Z."/>
            <person name="Wang J.J."/>
            <person name="Wang S."/>
            <person name="Richards S."/>
            <person name="Song H."/>
            <person name="Zhang L."/>
            <person name="Sodergren E."/>
            <person name="Werner D."/>
            <person name="Stanke M."/>
            <person name="Morgenstern B."/>
            <person name="Solovyev V."/>
            <person name="Kosarev P."/>
            <person name="Brown G."/>
            <person name="Chen H.C."/>
            <person name="Ermolaeva O."/>
            <person name="Hlavina W."/>
            <person name="Kapustin Y."/>
            <person name="Kiryutin B."/>
            <person name="Kitts P."/>
            <person name="Maglott D."/>
            <person name="Pruitt K."/>
            <person name="Sapojnikov V."/>
            <person name="Souvorov A."/>
            <person name="Mackey A.J."/>
            <person name="Waterhouse R.M."/>
            <person name="Wyder S."/>
            <person name="Zdobnov E.M."/>
            <person name="Zdobnov E.M."/>
            <person name="Wyder S."/>
            <person name="Kriventseva E.V."/>
            <person name="Kadowaki T."/>
            <person name="Bork P."/>
            <person name="Aranda M."/>
            <person name="Bao R."/>
            <person name="Beermann A."/>
            <person name="Berns N."/>
            <person name="Bolognesi R."/>
            <person name="Bonneton F."/>
            <person name="Bopp D."/>
            <person name="Brown S.J."/>
            <person name="Bucher G."/>
            <person name="Butts T."/>
            <person name="Chaumot A."/>
            <person name="Denell R.E."/>
            <person name="Ferrier D.E."/>
            <person name="Friedrich M."/>
            <person name="Gordon C.M."/>
            <person name="Jindra M."/>
            <person name="Klingler M."/>
            <person name="Lan Q."/>
            <person name="Lattorff H.M."/>
            <person name="Laudet V."/>
            <person name="von Levetsow C."/>
            <person name="Liu Z."/>
            <person name="Lutz R."/>
            <person name="Lynch J.A."/>
            <person name="da Fonseca R.N."/>
            <person name="Posnien N."/>
            <person name="Reuter R."/>
            <person name="Roth S."/>
            <person name="Savard J."/>
            <person name="Schinko J.B."/>
            <person name="Schmitt C."/>
            <person name="Schoppmeier M."/>
            <person name="Schroder R."/>
            <person name="Shippy T.D."/>
            <person name="Simonnet F."/>
            <person name="Marques-Souza H."/>
            <person name="Tautz D."/>
            <person name="Tomoyasu Y."/>
            <person name="Trauner J."/>
            <person name="Van der Zee M."/>
            <person name="Vervoort M."/>
            <person name="Wittkopp N."/>
            <person name="Wimmer E.A."/>
            <person name="Yang X."/>
            <person name="Jones A.K."/>
            <person name="Sattelle D.B."/>
            <person name="Ebert P.R."/>
            <person name="Nelson D."/>
            <person name="Scott J.G."/>
            <person name="Beeman R.W."/>
            <person name="Muthukrishnan S."/>
            <person name="Kramer K.J."/>
            <person name="Arakane Y."/>
            <person name="Beeman R.W."/>
            <person name="Zhu Q."/>
            <person name="Hogenkamp D."/>
            <person name="Dixit R."/>
            <person name="Oppert B."/>
            <person name="Jiang H."/>
            <person name="Zou Z."/>
            <person name="Marshall J."/>
            <person name="Elpidina E."/>
            <person name="Vinokurov K."/>
            <person name="Oppert C."/>
            <person name="Zou Z."/>
            <person name="Evans J."/>
            <person name="Lu Z."/>
            <person name="Zhao P."/>
            <person name="Sumathipala N."/>
            <person name="Altincicek B."/>
            <person name="Vilcinskas A."/>
            <person name="Williams M."/>
            <person name="Hultmark D."/>
            <person name="Hetru C."/>
            <person name="Jiang H."/>
            <person name="Grimmelikhuijzen C.J."/>
            <person name="Hauser F."/>
            <person name="Cazzamali G."/>
            <person name="Williamson M."/>
            <person name="Park Y."/>
            <person name="Li B."/>
            <person name="Tanaka Y."/>
            <person name="Predel R."/>
            <person name="Neupert S."/>
            <person name="Schachtner J."/>
            <person name="Verleyen P."/>
            <person name="Raible F."/>
            <person name="Bork P."/>
            <person name="Friedrich M."/>
            <person name="Walden K.K."/>
            <person name="Robertson H.M."/>
            <person name="Angeli S."/>
            <person name="Foret S."/>
            <person name="Bucher G."/>
            <person name="Schuetz S."/>
            <person name="Maleszka R."/>
            <person name="Wimmer E.A."/>
            <person name="Beeman R.W."/>
            <person name="Lorenzen M."/>
            <person name="Tomoyasu Y."/>
            <person name="Miller S.C."/>
            <person name="Grossmann D."/>
            <person name="Bucher G."/>
        </authorList>
    </citation>
    <scope>NUCLEOTIDE SEQUENCE [LARGE SCALE GENOMIC DNA]</scope>
    <source>
        <strain evidence="8 9">Georgia GA2</strain>
    </source>
</reference>
<dbReference type="KEGG" id="tca:103315163"/>
<dbReference type="GO" id="GO:0000978">
    <property type="term" value="F:RNA polymerase II cis-regulatory region sequence-specific DNA binding"/>
    <property type="evidence" value="ECO:0000318"/>
    <property type="project" value="GO_Central"/>
</dbReference>